<dbReference type="GO" id="GO:0045893">
    <property type="term" value="P:positive regulation of DNA-templated transcription"/>
    <property type="evidence" value="ECO:0007669"/>
    <property type="project" value="TreeGrafter"/>
</dbReference>
<evidence type="ECO:0000259" key="2">
    <source>
        <dbReference type="PROSITE" id="PS50891"/>
    </source>
</evidence>
<dbReference type="InterPro" id="IPR004883">
    <property type="entry name" value="LOB"/>
</dbReference>
<feature type="domain" description="LOB" evidence="2">
    <location>
        <begin position="6"/>
        <end position="108"/>
    </location>
</feature>
<dbReference type="GO" id="GO:0005634">
    <property type="term" value="C:nucleus"/>
    <property type="evidence" value="ECO:0007669"/>
    <property type="project" value="TreeGrafter"/>
</dbReference>
<reference evidence="3 4" key="1">
    <citation type="journal article" date="2022" name="Nat. Genet.">
        <title>Improved pea reference genome and pan-genome highlight genomic features and evolutionary characteristics.</title>
        <authorList>
            <person name="Yang T."/>
            <person name="Liu R."/>
            <person name="Luo Y."/>
            <person name="Hu S."/>
            <person name="Wang D."/>
            <person name="Wang C."/>
            <person name="Pandey M.K."/>
            <person name="Ge S."/>
            <person name="Xu Q."/>
            <person name="Li N."/>
            <person name="Li G."/>
            <person name="Huang Y."/>
            <person name="Saxena R.K."/>
            <person name="Ji Y."/>
            <person name="Li M."/>
            <person name="Yan X."/>
            <person name="He Y."/>
            <person name="Liu Y."/>
            <person name="Wang X."/>
            <person name="Xiang C."/>
            <person name="Varshney R.K."/>
            <person name="Ding H."/>
            <person name="Gao S."/>
            <person name="Zong X."/>
        </authorList>
    </citation>
    <scope>NUCLEOTIDE SEQUENCE [LARGE SCALE GENOMIC DNA]</scope>
    <source>
        <strain evidence="3 4">cv. Zhongwan 6</strain>
    </source>
</reference>
<name>A0A9D4Y7H0_PEA</name>
<proteinExistence type="inferred from homology"/>
<evidence type="ECO:0000313" key="3">
    <source>
        <dbReference type="EMBL" id="KAI5434411.1"/>
    </source>
</evidence>
<dbReference type="PANTHER" id="PTHR31529">
    <property type="entry name" value="LOB DOMAIN CONTAINING PROTEIN"/>
    <property type="match status" value="1"/>
</dbReference>
<dbReference type="OrthoDB" id="1840682at2759"/>
<dbReference type="EMBL" id="JAMSHJ010000002">
    <property type="protein sequence ID" value="KAI5434411.1"/>
    <property type="molecule type" value="Genomic_DNA"/>
</dbReference>
<gene>
    <name evidence="3" type="ORF">KIW84_021308</name>
</gene>
<evidence type="ECO:0000313" key="4">
    <source>
        <dbReference type="Proteomes" id="UP001058974"/>
    </source>
</evidence>
<protein>
    <recommendedName>
        <fullName evidence="2">LOB domain-containing protein</fullName>
    </recommendedName>
</protein>
<organism evidence="3 4">
    <name type="scientific">Pisum sativum</name>
    <name type="common">Garden pea</name>
    <name type="synonym">Lathyrus oleraceus</name>
    <dbReference type="NCBI Taxonomy" id="3888"/>
    <lineage>
        <taxon>Eukaryota</taxon>
        <taxon>Viridiplantae</taxon>
        <taxon>Streptophyta</taxon>
        <taxon>Embryophyta</taxon>
        <taxon>Tracheophyta</taxon>
        <taxon>Spermatophyta</taxon>
        <taxon>Magnoliopsida</taxon>
        <taxon>eudicotyledons</taxon>
        <taxon>Gunneridae</taxon>
        <taxon>Pentapetalae</taxon>
        <taxon>rosids</taxon>
        <taxon>fabids</taxon>
        <taxon>Fabales</taxon>
        <taxon>Fabaceae</taxon>
        <taxon>Papilionoideae</taxon>
        <taxon>50 kb inversion clade</taxon>
        <taxon>NPAAA clade</taxon>
        <taxon>Hologalegina</taxon>
        <taxon>IRL clade</taxon>
        <taxon>Fabeae</taxon>
        <taxon>Lathyrus</taxon>
    </lineage>
</organism>
<dbReference type="GO" id="GO:0009755">
    <property type="term" value="P:hormone-mediated signaling pathway"/>
    <property type="evidence" value="ECO:0007669"/>
    <property type="project" value="TreeGrafter"/>
</dbReference>
<dbReference type="Gramene" id="Psat02G0130800-T1">
    <property type="protein sequence ID" value="KAI5434411.1"/>
    <property type="gene ID" value="KIW84_021308"/>
</dbReference>
<accession>A0A9D4Y7H0</accession>
<dbReference type="AlphaFoldDB" id="A0A9D4Y7H0"/>
<comment type="similarity">
    <text evidence="1">Belongs to the LOB domain-containing protein family.</text>
</comment>
<dbReference type="PROSITE" id="PS50891">
    <property type="entry name" value="LOB"/>
    <property type="match status" value="1"/>
</dbReference>
<evidence type="ECO:0000256" key="1">
    <source>
        <dbReference type="ARBA" id="ARBA00005474"/>
    </source>
</evidence>
<comment type="caution">
    <text evidence="3">The sequence shown here is derived from an EMBL/GenBank/DDBJ whole genome shotgun (WGS) entry which is preliminary data.</text>
</comment>
<sequence>MTGFGSSCGACKFLRRKCASDCVFAPYFSYEQASTHFSAVHKVYGASNVSKLLSHLPIQNRSDAAITISYEALARMQDPIYGCVAHIYALQHQVASLQEEIDILGSLMETSTFSIVDYGNVQAPMNSNNGTQYYPNQLANYLSQEEGFTSCQNFESYMNIDMDISSAHGMVEPLYGDSNSNPLERFLSGIDQEGFLNHPWFKHNADM</sequence>
<keyword evidence="4" id="KW-1185">Reference proteome</keyword>
<dbReference type="PANTHER" id="PTHR31529:SF50">
    <property type="entry name" value="LOB DOMAIN PROTEIN"/>
    <property type="match status" value="1"/>
</dbReference>
<dbReference type="Pfam" id="PF03195">
    <property type="entry name" value="LOB"/>
    <property type="match status" value="1"/>
</dbReference>
<dbReference type="Proteomes" id="UP001058974">
    <property type="component" value="Chromosome 2"/>
</dbReference>